<dbReference type="Pfam" id="PF15996">
    <property type="entry name" value="PNISR"/>
    <property type="match status" value="1"/>
</dbReference>
<evidence type="ECO:0000313" key="2">
    <source>
        <dbReference type="EMBL" id="CAD6991449.1"/>
    </source>
</evidence>
<feature type="compositionally biased region" description="Polar residues" evidence="1">
    <location>
        <begin position="323"/>
        <end position="338"/>
    </location>
</feature>
<feature type="compositionally biased region" description="Basic and acidic residues" evidence="1">
    <location>
        <begin position="291"/>
        <end position="300"/>
    </location>
</feature>
<dbReference type="InterPro" id="IPR031937">
    <property type="entry name" value="PNISR"/>
</dbReference>
<gene>
    <name evidence="3" type="primary">PNISR</name>
    <name evidence="2" type="ORF">CCAP1982_LOCUS375</name>
</gene>
<feature type="compositionally biased region" description="Acidic residues" evidence="1">
    <location>
        <begin position="301"/>
        <end position="316"/>
    </location>
</feature>
<dbReference type="EMBL" id="GAMC01017075">
    <property type="protein sequence ID" value="JAB89480.1"/>
    <property type="molecule type" value="mRNA"/>
</dbReference>
<keyword evidence="4" id="KW-1185">Reference proteome</keyword>
<reference evidence="3" key="1">
    <citation type="submission" date="2013-07" db="EMBL/GenBank/DDBJ databases">
        <authorList>
            <person name="Geib S."/>
        </authorList>
    </citation>
    <scope>NUCLEOTIDE SEQUENCE</scope>
</reference>
<evidence type="ECO:0000256" key="1">
    <source>
        <dbReference type="SAM" id="MobiDB-lite"/>
    </source>
</evidence>
<reference evidence="2" key="3">
    <citation type="submission" date="2020-11" db="EMBL/GenBank/DDBJ databases">
        <authorList>
            <person name="Whitehead M."/>
        </authorList>
    </citation>
    <scope>NUCLEOTIDE SEQUENCE</scope>
    <source>
        <strain evidence="2">EGII</strain>
    </source>
</reference>
<feature type="region of interest" description="Disordered" evidence="1">
    <location>
        <begin position="248"/>
        <end position="356"/>
    </location>
</feature>
<dbReference type="Proteomes" id="UP000606786">
    <property type="component" value="Unassembled WGS sequence"/>
</dbReference>
<name>W8ALD4_CERCA</name>
<dbReference type="PANTHER" id="PTHR31518">
    <property type="entry name" value="ARGININE/SERINE-RICH PROTEIN PNISR"/>
    <property type="match status" value="1"/>
</dbReference>
<protein>
    <submittedName>
        <fullName evidence="2">(Mediterranean fruit fly) hypothetical protein</fullName>
    </submittedName>
    <submittedName>
        <fullName evidence="3">Arginine/serine-rich protein PNISR</fullName>
    </submittedName>
</protein>
<evidence type="ECO:0000313" key="3">
    <source>
        <dbReference type="EMBL" id="JAB89480.1"/>
    </source>
</evidence>
<proteinExistence type="evidence at transcript level"/>
<feature type="compositionally biased region" description="Polar residues" evidence="1">
    <location>
        <begin position="267"/>
        <end position="285"/>
    </location>
</feature>
<dbReference type="OrthoDB" id="10065820at2759"/>
<reference evidence="3" key="2">
    <citation type="journal article" date="2014" name="BMC Genomics">
        <title>A genomic perspective to assessing quality of mass-reared SIT flies used in Mediterranean fruit fly (Ceratitis capitata) eradication in California.</title>
        <authorList>
            <person name="Calla B."/>
            <person name="Hall B."/>
            <person name="Hou S."/>
            <person name="Geib S.M."/>
        </authorList>
    </citation>
    <scope>NUCLEOTIDE SEQUENCE</scope>
</reference>
<dbReference type="AlphaFoldDB" id="W8ALD4"/>
<feature type="compositionally biased region" description="Basic and acidic residues" evidence="1">
    <location>
        <begin position="248"/>
        <end position="263"/>
    </location>
</feature>
<sequence>MYSAGDSSGDGLSGLNQFAGMSGSIDWAAMAQQWIQMHDTGNFSSMPDAPPPPNISNTNCNPSVVNNRSMSAIITPAIKKSFDEKGEADMDMDEDEENSGRGDTPPPPAPSMQLGKNREQTIMQSPAPWYMQQQSQLLGPPANENIVGLGHTNAESTPQWGSTVWPPRMSLPPPVTPPMLGVPLNGPMQNPTAHIPSLLKMNVPNPNSVRMMAPNIDEQNTAASVVDAKKRKMLPAWIREGLEKMEREKQKQLEREQNKKLEETESSDSTIYTSVGTTVDASHTVNMKYKQPAEQERSGIEGEDEAEDLDGVEINDDTLVLPKTTSTNDDDGSATSGNEYEADPENNSDSYKGKRSYEDRLSELVCTFE</sequence>
<evidence type="ECO:0000313" key="4">
    <source>
        <dbReference type="Proteomes" id="UP000606786"/>
    </source>
</evidence>
<accession>W8ALD4</accession>
<dbReference type="EMBL" id="CAJHJT010000001">
    <property type="protein sequence ID" value="CAD6991449.1"/>
    <property type="molecule type" value="Genomic_DNA"/>
</dbReference>
<organism evidence="3">
    <name type="scientific">Ceratitis capitata</name>
    <name type="common">Mediterranean fruit fly</name>
    <name type="synonym">Tephritis capitata</name>
    <dbReference type="NCBI Taxonomy" id="7213"/>
    <lineage>
        <taxon>Eukaryota</taxon>
        <taxon>Metazoa</taxon>
        <taxon>Ecdysozoa</taxon>
        <taxon>Arthropoda</taxon>
        <taxon>Hexapoda</taxon>
        <taxon>Insecta</taxon>
        <taxon>Pterygota</taxon>
        <taxon>Neoptera</taxon>
        <taxon>Endopterygota</taxon>
        <taxon>Diptera</taxon>
        <taxon>Brachycera</taxon>
        <taxon>Muscomorpha</taxon>
        <taxon>Tephritoidea</taxon>
        <taxon>Tephritidae</taxon>
        <taxon>Ceratitis</taxon>
        <taxon>Ceratitis</taxon>
    </lineage>
</organism>
<feature type="region of interest" description="Disordered" evidence="1">
    <location>
        <begin position="81"/>
        <end position="114"/>
    </location>
</feature>